<dbReference type="PANTHER" id="PTHR42730">
    <property type="entry name" value="2-OXOGLUTARATE SYNTHASE SUBUNIT KORC"/>
    <property type="match status" value="1"/>
</dbReference>
<dbReference type="InterPro" id="IPR002869">
    <property type="entry name" value="Pyrv_flavodox_OxRed_cen"/>
</dbReference>
<evidence type="ECO:0000313" key="4">
    <source>
        <dbReference type="Proteomes" id="UP000006443"/>
    </source>
</evidence>
<dbReference type="EMBL" id="ACJM01000002">
    <property type="protein sequence ID" value="EEG78520.1"/>
    <property type="molecule type" value="Genomic_DNA"/>
</dbReference>
<dbReference type="PANTHER" id="PTHR42730:SF1">
    <property type="entry name" value="2-OXOGLUTARATE SYNTHASE SUBUNIT KORC"/>
    <property type="match status" value="1"/>
</dbReference>
<dbReference type="InterPro" id="IPR052554">
    <property type="entry name" value="2-oxoglutarate_synth_KorC"/>
</dbReference>
<dbReference type="STRING" id="555088.DealDRAFT_0450"/>
<proteinExistence type="predicted"/>
<dbReference type="Proteomes" id="UP000006443">
    <property type="component" value="Unassembled WGS sequence"/>
</dbReference>
<dbReference type="AlphaFoldDB" id="C0GDN7"/>
<protein>
    <submittedName>
        <fullName evidence="3">Pyruvate ferredoxin/flavodoxin oxidoreductase</fullName>
    </submittedName>
</protein>
<dbReference type="InterPro" id="IPR019752">
    <property type="entry name" value="Pyrv/ketoisovalerate_OxRed_cat"/>
</dbReference>
<name>C0GDN7_DETAL</name>
<gene>
    <name evidence="3" type="ORF">DealDRAFT_0450</name>
</gene>
<organism evidence="3 4">
    <name type="scientific">Dethiobacter alkaliphilus AHT 1</name>
    <dbReference type="NCBI Taxonomy" id="555088"/>
    <lineage>
        <taxon>Bacteria</taxon>
        <taxon>Bacillati</taxon>
        <taxon>Bacillota</taxon>
        <taxon>Dethiobacteria</taxon>
        <taxon>Dethiobacterales</taxon>
        <taxon>Dethiobacteraceae</taxon>
        <taxon>Dethiobacter</taxon>
    </lineage>
</organism>
<evidence type="ECO:0000259" key="2">
    <source>
        <dbReference type="Pfam" id="PF01558"/>
    </source>
</evidence>
<dbReference type="GO" id="GO:0016903">
    <property type="term" value="F:oxidoreductase activity, acting on the aldehyde or oxo group of donors"/>
    <property type="evidence" value="ECO:0007669"/>
    <property type="project" value="InterPro"/>
</dbReference>
<comment type="caution">
    <text evidence="3">The sequence shown here is derived from an EMBL/GenBank/DDBJ whole genome shotgun (WGS) entry which is preliminary data.</text>
</comment>
<dbReference type="Gene3D" id="3.40.920.10">
    <property type="entry name" value="Pyruvate-ferredoxin oxidoreductase, PFOR, domain III"/>
    <property type="match status" value="1"/>
</dbReference>
<reference evidence="3 4" key="1">
    <citation type="submission" date="2009-02" db="EMBL/GenBank/DDBJ databases">
        <title>Sequencing of the draft genome and assembly of Dethiobacter alkaliphilus AHT 1.</title>
        <authorList>
            <consortium name="US DOE Joint Genome Institute (JGI-PGF)"/>
            <person name="Lucas S."/>
            <person name="Copeland A."/>
            <person name="Lapidus A."/>
            <person name="Glavina del Rio T."/>
            <person name="Dalin E."/>
            <person name="Tice H."/>
            <person name="Bruce D."/>
            <person name="Goodwin L."/>
            <person name="Pitluck S."/>
            <person name="Larimer F."/>
            <person name="Land M.L."/>
            <person name="Hauser L."/>
            <person name="Muyzer G."/>
        </authorList>
    </citation>
    <scope>NUCLEOTIDE SEQUENCE [LARGE SCALE GENOMIC DNA]</scope>
    <source>
        <strain evidence="3 4">AHT 1</strain>
    </source>
</reference>
<evidence type="ECO:0000256" key="1">
    <source>
        <dbReference type="ARBA" id="ARBA00023002"/>
    </source>
</evidence>
<sequence>MIRKEIRLSGSGGQGIILAAVTLADAALEAGFYGVQTQSYGPEARGGASKAEVIISDQPIDYPKVTTPDIVLALTAQAYAKYCDDINPGGTMIVEESLSADDCPESALRVPILGTAREVGKEIVANMVSLGVLAATLKKHIDKEFIEKSISKRVPPGTEELNIRAFQKGYDMIQ</sequence>
<accession>C0GDN7</accession>
<dbReference type="SUPFAM" id="SSF53323">
    <property type="entry name" value="Pyruvate-ferredoxin oxidoreductase, PFOR, domain III"/>
    <property type="match status" value="1"/>
</dbReference>
<dbReference type="Pfam" id="PF01558">
    <property type="entry name" value="POR"/>
    <property type="match status" value="1"/>
</dbReference>
<keyword evidence="4" id="KW-1185">Reference proteome</keyword>
<keyword evidence="1" id="KW-0560">Oxidoreductase</keyword>
<keyword evidence="3" id="KW-0670">Pyruvate</keyword>
<feature type="domain" description="Pyruvate/ketoisovalerate oxidoreductase catalytic" evidence="2">
    <location>
        <begin position="12"/>
        <end position="171"/>
    </location>
</feature>
<evidence type="ECO:0000313" key="3">
    <source>
        <dbReference type="EMBL" id="EEG78520.1"/>
    </source>
</evidence>
<dbReference type="eggNOG" id="COG1014">
    <property type="taxonomic scope" value="Bacteria"/>
</dbReference>